<feature type="transmembrane region" description="Helical" evidence="1">
    <location>
        <begin position="162"/>
        <end position="180"/>
    </location>
</feature>
<sequence>MKAENLLVHPQKGILRVIDFGGVTPFGKGIRQYTAWYDRAHWGMGARRADEAYDLFAVAMLMLRLCKPGLDMGLFVSADVSLRWKELMTRAQRSPEISIWGPILERAWAGKYKNAWMMHRDVERIQKRIMMEQSPARRNRTNAFSFMPSERSFFQRWDMTDWALLVAILFTLSVFVHVFVTF</sequence>
<keyword evidence="1" id="KW-0812">Transmembrane</keyword>
<keyword evidence="1" id="KW-0472">Membrane</keyword>
<keyword evidence="3" id="KW-1185">Reference proteome</keyword>
<proteinExistence type="predicted"/>
<protein>
    <recommendedName>
        <fullName evidence="4">Protein kinase domain-containing protein</fullName>
    </recommendedName>
</protein>
<dbReference type="AlphaFoldDB" id="A0AAV4LE65"/>
<keyword evidence="1" id="KW-1133">Transmembrane helix</keyword>
<dbReference type="InterPro" id="IPR011009">
    <property type="entry name" value="Kinase-like_dom_sf"/>
</dbReference>
<dbReference type="Proteomes" id="UP001057291">
    <property type="component" value="Unassembled WGS sequence"/>
</dbReference>
<dbReference type="SUPFAM" id="SSF56112">
    <property type="entry name" value="Protein kinase-like (PK-like)"/>
    <property type="match status" value="1"/>
</dbReference>
<organism evidence="2 3">
    <name type="scientific">Collibacillus ludicampi</name>
    <dbReference type="NCBI Taxonomy" id="2771369"/>
    <lineage>
        <taxon>Bacteria</taxon>
        <taxon>Bacillati</taxon>
        <taxon>Bacillota</taxon>
        <taxon>Bacilli</taxon>
        <taxon>Bacillales</taxon>
        <taxon>Alicyclobacillaceae</taxon>
        <taxon>Collibacillus</taxon>
    </lineage>
</organism>
<evidence type="ECO:0000313" key="2">
    <source>
        <dbReference type="EMBL" id="GIM46066.1"/>
    </source>
</evidence>
<reference evidence="2" key="1">
    <citation type="journal article" date="2023" name="Int. J. Syst. Evol. Microbiol.">
        <title>Collibacillus ludicampi gen. nov., sp. nov., a new soil bacterium of the family Alicyclobacillaceae.</title>
        <authorList>
            <person name="Jojima T."/>
            <person name="Ioku Y."/>
            <person name="Fukuta Y."/>
            <person name="Shirasaka N."/>
            <person name="Matsumura Y."/>
            <person name="Mori M."/>
        </authorList>
    </citation>
    <scope>NUCLEOTIDE SEQUENCE</scope>
    <source>
        <strain evidence="2">TP075</strain>
    </source>
</reference>
<name>A0AAV4LE65_9BACL</name>
<comment type="caution">
    <text evidence="2">The sequence shown here is derived from an EMBL/GenBank/DDBJ whole genome shotgun (WGS) entry which is preliminary data.</text>
</comment>
<gene>
    <name evidence="2" type="ORF">DNHGIG_16150</name>
</gene>
<evidence type="ECO:0008006" key="4">
    <source>
        <dbReference type="Google" id="ProtNLM"/>
    </source>
</evidence>
<dbReference type="EMBL" id="BOQE01000001">
    <property type="protein sequence ID" value="GIM46066.1"/>
    <property type="molecule type" value="Genomic_DNA"/>
</dbReference>
<accession>A0AAV4LE65</accession>
<evidence type="ECO:0000256" key="1">
    <source>
        <dbReference type="SAM" id="Phobius"/>
    </source>
</evidence>
<evidence type="ECO:0000313" key="3">
    <source>
        <dbReference type="Proteomes" id="UP001057291"/>
    </source>
</evidence>